<dbReference type="Proteomes" id="UP001279734">
    <property type="component" value="Unassembled WGS sequence"/>
</dbReference>
<evidence type="ECO:0000313" key="1">
    <source>
        <dbReference type="EMBL" id="GMH04175.1"/>
    </source>
</evidence>
<dbReference type="PANTHER" id="PTHR11206">
    <property type="entry name" value="MULTIDRUG RESISTANCE PROTEIN"/>
    <property type="match status" value="1"/>
</dbReference>
<name>A0AAD3S4S1_NEPGR</name>
<dbReference type="AlphaFoldDB" id="A0AAD3S4S1"/>
<dbReference type="EMBL" id="BSYO01000004">
    <property type="protein sequence ID" value="GMH04175.1"/>
    <property type="molecule type" value="Genomic_DNA"/>
</dbReference>
<evidence type="ECO:0000313" key="2">
    <source>
        <dbReference type="Proteomes" id="UP001279734"/>
    </source>
</evidence>
<accession>A0AAD3S4S1</accession>
<comment type="caution">
    <text evidence="1">The sequence shown here is derived from an EMBL/GenBank/DDBJ whole genome shotgun (WGS) entry which is preliminary data.</text>
</comment>
<sequence length="123" mass="13472">MLAGIMDDPQHNCPYLHRFLHICHAAFKIDGPDDGHVGRGGDVRVVDAAAALRLRYELSDVPLWGLVGGAVVLNTSRWFIVVAQLIYIFGGACGRAWTGFSWKAFQNLSGFVQLSLASAVMLW</sequence>
<proteinExistence type="predicted"/>
<organism evidence="1 2">
    <name type="scientific">Nepenthes gracilis</name>
    <name type="common">Slender pitcher plant</name>
    <dbReference type="NCBI Taxonomy" id="150966"/>
    <lineage>
        <taxon>Eukaryota</taxon>
        <taxon>Viridiplantae</taxon>
        <taxon>Streptophyta</taxon>
        <taxon>Embryophyta</taxon>
        <taxon>Tracheophyta</taxon>
        <taxon>Spermatophyta</taxon>
        <taxon>Magnoliopsida</taxon>
        <taxon>eudicotyledons</taxon>
        <taxon>Gunneridae</taxon>
        <taxon>Pentapetalae</taxon>
        <taxon>Caryophyllales</taxon>
        <taxon>Nepenthaceae</taxon>
        <taxon>Nepenthes</taxon>
    </lineage>
</organism>
<gene>
    <name evidence="1" type="ORF">Nepgr_006014</name>
</gene>
<keyword evidence="2" id="KW-1185">Reference proteome</keyword>
<protein>
    <submittedName>
        <fullName evidence="1">Uncharacterized protein</fullName>
    </submittedName>
</protein>
<reference evidence="1" key="1">
    <citation type="submission" date="2023-05" db="EMBL/GenBank/DDBJ databases">
        <title>Nepenthes gracilis genome sequencing.</title>
        <authorList>
            <person name="Fukushima K."/>
        </authorList>
    </citation>
    <scope>NUCLEOTIDE SEQUENCE</scope>
    <source>
        <strain evidence="1">SING2019-196</strain>
    </source>
</reference>